<reference evidence="2 3" key="1">
    <citation type="submission" date="2018-08" db="EMBL/GenBank/DDBJ databases">
        <title>Actinomadura spongicola sp. nov., isolated from marine sponge Leucetta chagosensis.</title>
        <authorList>
            <person name="Li L."/>
            <person name="Lin H.W."/>
        </authorList>
    </citation>
    <scope>NUCLEOTIDE SEQUENCE [LARGE SCALE GENOMIC DNA]</scope>
    <source>
        <strain evidence="2 3">LHW52907</strain>
    </source>
</reference>
<dbReference type="NCBIfam" id="TIGR02246">
    <property type="entry name" value="SgcJ/EcaC family oxidoreductase"/>
    <property type="match status" value="1"/>
</dbReference>
<dbReference type="Gene3D" id="3.10.450.50">
    <property type="match status" value="1"/>
</dbReference>
<name>A0A372GAX2_9ACTN</name>
<dbReference type="InterPro" id="IPR032710">
    <property type="entry name" value="NTF2-like_dom_sf"/>
</dbReference>
<protein>
    <submittedName>
        <fullName evidence="2">SgcJ/EcaC family oxidoreductase</fullName>
    </submittedName>
</protein>
<dbReference type="SUPFAM" id="SSF54427">
    <property type="entry name" value="NTF2-like"/>
    <property type="match status" value="1"/>
</dbReference>
<dbReference type="Pfam" id="PF14534">
    <property type="entry name" value="DUF4440"/>
    <property type="match status" value="1"/>
</dbReference>
<dbReference type="Proteomes" id="UP000262882">
    <property type="component" value="Unassembled WGS sequence"/>
</dbReference>
<evidence type="ECO:0000313" key="2">
    <source>
        <dbReference type="EMBL" id="RFS82548.1"/>
    </source>
</evidence>
<proteinExistence type="predicted"/>
<evidence type="ECO:0000259" key="1">
    <source>
        <dbReference type="Pfam" id="PF14534"/>
    </source>
</evidence>
<dbReference type="InterPro" id="IPR011944">
    <property type="entry name" value="Steroid_delta5-4_isomerase"/>
</dbReference>
<keyword evidence="3" id="KW-1185">Reference proteome</keyword>
<comment type="caution">
    <text evidence="2">The sequence shown here is derived from an EMBL/GenBank/DDBJ whole genome shotgun (WGS) entry which is preliminary data.</text>
</comment>
<dbReference type="OrthoDB" id="582586at2"/>
<evidence type="ECO:0000313" key="3">
    <source>
        <dbReference type="Proteomes" id="UP000262882"/>
    </source>
</evidence>
<dbReference type="AlphaFoldDB" id="A0A372GAX2"/>
<dbReference type="EMBL" id="QVNQ01000009">
    <property type="protein sequence ID" value="RFS82548.1"/>
    <property type="molecule type" value="Genomic_DNA"/>
</dbReference>
<dbReference type="InterPro" id="IPR027843">
    <property type="entry name" value="DUF4440"/>
</dbReference>
<accession>A0A372GAX2</accession>
<gene>
    <name evidence="2" type="ORF">D0T12_26085</name>
</gene>
<feature type="domain" description="DUF4440" evidence="1">
    <location>
        <begin position="2"/>
        <end position="108"/>
    </location>
</feature>
<sequence>MLVAELNAAAEDQDADRYDGMFAADVLWGSPHGRTLAGYDALNAVHRRLMARPVVPASRYEIVQTLAPAPGVAVAHVRRRPVADDGKDHPLSAEMAMYVLIERNDHWWLAGGQNTPITEAS</sequence>
<organism evidence="2 3">
    <name type="scientific">Actinomadura spongiicola</name>
    <dbReference type="NCBI Taxonomy" id="2303421"/>
    <lineage>
        <taxon>Bacteria</taxon>
        <taxon>Bacillati</taxon>
        <taxon>Actinomycetota</taxon>
        <taxon>Actinomycetes</taxon>
        <taxon>Streptosporangiales</taxon>
        <taxon>Thermomonosporaceae</taxon>
        <taxon>Actinomadura</taxon>
    </lineage>
</organism>